<sequence>MPEHNIAHFMRYTLVSAYPLQTFSYPVPVPCVHTTNTLHSDT</sequence>
<proteinExistence type="predicted"/>
<protein>
    <submittedName>
        <fullName evidence="1">Uncharacterized protein</fullName>
    </submittedName>
</protein>
<name>U7UUA5_9MICC</name>
<dbReference type="Proteomes" id="UP000017174">
    <property type="component" value="Unassembled WGS sequence"/>
</dbReference>
<evidence type="ECO:0000313" key="2">
    <source>
        <dbReference type="Proteomes" id="UP000017174"/>
    </source>
</evidence>
<organism evidence="1 2">
    <name type="scientific">Rothia aeria F0184</name>
    <dbReference type="NCBI Taxonomy" id="888019"/>
    <lineage>
        <taxon>Bacteria</taxon>
        <taxon>Bacillati</taxon>
        <taxon>Actinomycetota</taxon>
        <taxon>Actinomycetes</taxon>
        <taxon>Micrococcales</taxon>
        <taxon>Micrococcaceae</taxon>
        <taxon>Rothia</taxon>
    </lineage>
</organism>
<dbReference type="EMBL" id="AXZG01000083">
    <property type="protein sequence ID" value="ERT63017.1"/>
    <property type="molecule type" value="Genomic_DNA"/>
</dbReference>
<dbReference type="AlphaFoldDB" id="U7UUA5"/>
<comment type="caution">
    <text evidence="1">The sequence shown here is derived from an EMBL/GenBank/DDBJ whole genome shotgun (WGS) entry which is preliminary data.</text>
</comment>
<dbReference type="HOGENOM" id="CLU_3257317_0_0_11"/>
<reference evidence="1 2" key="1">
    <citation type="submission" date="2013-08" db="EMBL/GenBank/DDBJ databases">
        <authorList>
            <person name="Weinstock G."/>
            <person name="Sodergren E."/>
            <person name="Wylie T."/>
            <person name="Fulton L."/>
            <person name="Fulton R."/>
            <person name="Fronick C."/>
            <person name="O'Laughlin M."/>
            <person name="Godfrey J."/>
            <person name="Miner T."/>
            <person name="Herter B."/>
            <person name="Appelbaum E."/>
            <person name="Cordes M."/>
            <person name="Lek S."/>
            <person name="Wollam A."/>
            <person name="Pepin K.H."/>
            <person name="Palsikar V.B."/>
            <person name="Mitreva M."/>
            <person name="Wilson R.K."/>
        </authorList>
    </citation>
    <scope>NUCLEOTIDE SEQUENCE [LARGE SCALE GENOMIC DNA]</scope>
    <source>
        <strain evidence="1 2">F0184</strain>
    </source>
</reference>
<accession>U7UUA5</accession>
<evidence type="ECO:0000313" key="1">
    <source>
        <dbReference type="EMBL" id="ERT63017.1"/>
    </source>
</evidence>
<gene>
    <name evidence="1" type="ORF">HMPREF0742_02717</name>
</gene>